<dbReference type="Gene3D" id="1.25.40.10">
    <property type="entry name" value="Tetratricopeptide repeat domain"/>
    <property type="match status" value="1"/>
</dbReference>
<name>A0A5S9N822_9HYPH</name>
<dbReference type="Gene3D" id="1.20.58.320">
    <property type="entry name" value="TPR-like"/>
    <property type="match status" value="1"/>
</dbReference>
<proteinExistence type="predicted"/>
<sequence>MIARRRIEVRASDDGASAVIGFWSEAGTRGQWFDQDPAFDAAFRRRFLDLHMEVAARRHDGWAETAEGALALLVLTDQFPRNAFRGTAHMYATDPLARLHARQAVEAGHMERVEPALRLFFCLPFAHSEDIADQDISVALNARLGPTWLEHAEGHRDIIRRFGRFPHRNPMLGRATTPEEKRFLETGGFRG</sequence>
<dbReference type="Proteomes" id="UP000433050">
    <property type="component" value="Unassembled WGS sequence"/>
</dbReference>
<dbReference type="Pfam" id="PF06041">
    <property type="entry name" value="DUF924"/>
    <property type="match status" value="1"/>
</dbReference>
<dbReference type="InterPro" id="IPR010323">
    <property type="entry name" value="DUF924"/>
</dbReference>
<protein>
    <recommendedName>
        <fullName evidence="3">DUF924 family protein</fullName>
    </recommendedName>
</protein>
<accession>A0A5S9N822</accession>
<dbReference type="RefSeq" id="WP_159597571.1">
    <property type="nucleotide sequence ID" value="NZ_CACSAS010000001.1"/>
</dbReference>
<dbReference type="EMBL" id="CACSAS010000001">
    <property type="protein sequence ID" value="CAA0086146.1"/>
    <property type="molecule type" value="Genomic_DNA"/>
</dbReference>
<dbReference type="AlphaFoldDB" id="A0A5S9N822"/>
<dbReference type="InterPro" id="IPR011990">
    <property type="entry name" value="TPR-like_helical_dom_sf"/>
</dbReference>
<gene>
    <name evidence="1" type="ORF">STARVERO_00154</name>
</gene>
<keyword evidence="2" id="KW-1185">Reference proteome</keyword>
<evidence type="ECO:0008006" key="3">
    <source>
        <dbReference type="Google" id="ProtNLM"/>
    </source>
</evidence>
<organism evidence="1 2">
    <name type="scientific">Starkeya nomas</name>
    <dbReference type="NCBI Taxonomy" id="2666134"/>
    <lineage>
        <taxon>Bacteria</taxon>
        <taxon>Pseudomonadati</taxon>
        <taxon>Pseudomonadota</taxon>
        <taxon>Alphaproteobacteria</taxon>
        <taxon>Hyphomicrobiales</taxon>
        <taxon>Xanthobacteraceae</taxon>
        <taxon>Starkeya</taxon>
    </lineage>
</organism>
<dbReference type="SUPFAM" id="SSF48452">
    <property type="entry name" value="TPR-like"/>
    <property type="match status" value="1"/>
</dbReference>
<evidence type="ECO:0000313" key="2">
    <source>
        <dbReference type="Proteomes" id="UP000433050"/>
    </source>
</evidence>
<evidence type="ECO:0000313" key="1">
    <source>
        <dbReference type="EMBL" id="CAA0086146.1"/>
    </source>
</evidence>
<reference evidence="1 2" key="1">
    <citation type="submission" date="2019-12" db="EMBL/GenBank/DDBJ databases">
        <authorList>
            <person name="Reyes-Prieto M."/>
        </authorList>
    </citation>
    <scope>NUCLEOTIDE SEQUENCE [LARGE SCALE GENOMIC DNA]</scope>
    <source>
        <strain evidence="1">HF14-78462</strain>
    </source>
</reference>